<organism evidence="1 2">
    <name type="scientific">Bradyrhizobium diazoefficiens</name>
    <dbReference type="NCBI Taxonomy" id="1355477"/>
    <lineage>
        <taxon>Bacteria</taxon>
        <taxon>Pseudomonadati</taxon>
        <taxon>Pseudomonadota</taxon>
        <taxon>Alphaproteobacteria</taxon>
        <taxon>Hyphomicrobiales</taxon>
        <taxon>Nitrobacteraceae</taxon>
        <taxon>Bradyrhizobium</taxon>
    </lineage>
</organism>
<dbReference type="AlphaFoldDB" id="A0A0E4FU54"/>
<evidence type="ECO:0000313" key="2">
    <source>
        <dbReference type="Proteomes" id="UP000063308"/>
    </source>
</evidence>
<accession>A0A0E4FU54</accession>
<dbReference type="EMBL" id="AP014685">
    <property type="protein sequence ID" value="BAR58043.1"/>
    <property type="molecule type" value="Genomic_DNA"/>
</dbReference>
<sequence length="34" mass="3825">MHQGSSMHIVCPQSWPRLFGQRPAGFKWIPAGLC</sequence>
<evidence type="ECO:0000313" key="1">
    <source>
        <dbReference type="EMBL" id="BAR58043.1"/>
    </source>
</evidence>
<dbReference type="Proteomes" id="UP000063308">
    <property type="component" value="Chromosome"/>
</dbReference>
<gene>
    <name evidence="1" type="ORF">NK6_4878</name>
</gene>
<name>A0A0E4FU54_9BRAD</name>
<proteinExistence type="predicted"/>
<reference evidence="1 2" key="1">
    <citation type="submission" date="2014-11" db="EMBL/GenBank/DDBJ databases">
        <title>Symbiosis island explosion on the genome of extra-slow-growing strains of soybean bradyrhizobia with massive insertion sequences.</title>
        <authorList>
            <person name="Iida T."/>
            <person name="Minamisawa K."/>
        </authorList>
    </citation>
    <scope>NUCLEOTIDE SEQUENCE [LARGE SCALE GENOMIC DNA]</scope>
    <source>
        <strain evidence="1 2">NK6</strain>
    </source>
</reference>
<protein>
    <submittedName>
        <fullName evidence="1">Uncharacterized protein</fullName>
    </submittedName>
</protein>